<accession>A0A1N6NJL5</accession>
<reference evidence="3" key="1">
    <citation type="submission" date="2017-01" db="EMBL/GenBank/DDBJ databases">
        <authorList>
            <person name="Varghese N."/>
            <person name="Submissions S."/>
        </authorList>
    </citation>
    <scope>NUCLEOTIDE SEQUENCE [LARGE SCALE GENOMIC DNA]</scope>
    <source>
        <strain evidence="3">3bp</strain>
    </source>
</reference>
<keyword evidence="1" id="KW-0732">Signal</keyword>
<evidence type="ECO:0000313" key="2">
    <source>
        <dbReference type="EMBL" id="SIP92338.1"/>
    </source>
</evidence>
<dbReference type="PROSITE" id="PS51257">
    <property type="entry name" value="PROKAR_LIPOPROTEIN"/>
    <property type="match status" value="1"/>
</dbReference>
<dbReference type="AlphaFoldDB" id="A0A1N6NJL5"/>
<evidence type="ECO:0000313" key="3">
    <source>
        <dbReference type="Proteomes" id="UP000186235"/>
    </source>
</evidence>
<feature type="signal peptide" evidence="1">
    <location>
        <begin position="1"/>
        <end position="24"/>
    </location>
</feature>
<gene>
    <name evidence="2" type="ORF">SAMN05518682_0531</name>
</gene>
<organism evidence="2 3">
    <name type="scientific">Cellulosimicrobium aquatile</name>
    <dbReference type="NCBI Taxonomy" id="1612203"/>
    <lineage>
        <taxon>Bacteria</taxon>
        <taxon>Bacillati</taxon>
        <taxon>Actinomycetota</taxon>
        <taxon>Actinomycetes</taxon>
        <taxon>Micrococcales</taxon>
        <taxon>Promicromonosporaceae</taxon>
        <taxon>Cellulosimicrobium</taxon>
    </lineage>
</organism>
<dbReference type="EMBL" id="FTMI01000001">
    <property type="protein sequence ID" value="SIP92338.1"/>
    <property type="molecule type" value="Genomic_DNA"/>
</dbReference>
<protein>
    <recommendedName>
        <fullName evidence="4">DUF732 domain-containing protein</fullName>
    </recommendedName>
</protein>
<feature type="chain" id="PRO_5039377250" description="DUF732 domain-containing protein" evidence="1">
    <location>
        <begin position="25"/>
        <end position="181"/>
    </location>
</feature>
<sequence length="181" mass="19394">MTVPGRWLSTVVAAVALLSGCSQNAGQEGPYAAEFDAAYEASTSDFERGVLRDGTISDAEMVEARSRLVACLEDRGVPVEALGDRYRLGPFEDEAESRGADSILAECETGTTALIEPLYAAVLGNPQDEDVNTAVAECMVRHGARGADYSADDVVREIGERAFDGLEPDAWEVRCMRNPDS</sequence>
<keyword evidence="3" id="KW-1185">Reference proteome</keyword>
<evidence type="ECO:0000256" key="1">
    <source>
        <dbReference type="SAM" id="SignalP"/>
    </source>
</evidence>
<evidence type="ECO:0008006" key="4">
    <source>
        <dbReference type="Google" id="ProtNLM"/>
    </source>
</evidence>
<name>A0A1N6NJL5_9MICO</name>
<proteinExistence type="predicted"/>
<dbReference type="Proteomes" id="UP000186235">
    <property type="component" value="Unassembled WGS sequence"/>
</dbReference>